<protein>
    <submittedName>
        <fullName evidence="10">Putative MFS transporter, AGZA family, xanthine/uracil permease</fullName>
    </submittedName>
</protein>
<dbReference type="PANTHER" id="PTHR43337">
    <property type="entry name" value="XANTHINE/URACIL PERMEASE C887.17-RELATED"/>
    <property type="match status" value="1"/>
</dbReference>
<name>A0A1M6NDE3_9FIRM</name>
<keyword evidence="4 8" id="KW-1003">Cell membrane</keyword>
<keyword evidence="11" id="KW-1185">Reference proteome</keyword>
<feature type="transmembrane region" description="Helical" evidence="9">
    <location>
        <begin position="394"/>
        <end position="420"/>
    </location>
</feature>
<comment type="similarity">
    <text evidence="2 8">Belongs to the nucleobase:cation symporter-2 (NCS2) (TC 2.A.40) family. Azg-like subfamily.</text>
</comment>
<dbReference type="Pfam" id="PF00860">
    <property type="entry name" value="Xan_ur_permease"/>
    <property type="match status" value="1"/>
</dbReference>
<evidence type="ECO:0000256" key="3">
    <source>
        <dbReference type="ARBA" id="ARBA00022448"/>
    </source>
</evidence>
<feature type="transmembrane region" description="Helical" evidence="9">
    <location>
        <begin position="259"/>
        <end position="281"/>
    </location>
</feature>
<dbReference type="EMBL" id="FRAE01000022">
    <property type="protein sequence ID" value="SHJ93710.1"/>
    <property type="molecule type" value="Genomic_DNA"/>
</dbReference>
<feature type="transmembrane region" description="Helical" evidence="9">
    <location>
        <begin position="185"/>
        <end position="202"/>
    </location>
</feature>
<dbReference type="PANTHER" id="PTHR43337:SF1">
    <property type="entry name" value="XANTHINE_URACIL PERMEASE C887.17-RELATED"/>
    <property type="match status" value="1"/>
</dbReference>
<gene>
    <name evidence="10" type="ORF">SAMN02744037_01233</name>
</gene>
<evidence type="ECO:0000256" key="5">
    <source>
        <dbReference type="ARBA" id="ARBA00022692"/>
    </source>
</evidence>
<dbReference type="Proteomes" id="UP000242497">
    <property type="component" value="Unassembled WGS sequence"/>
</dbReference>
<keyword evidence="7 8" id="KW-0472">Membrane</keyword>
<dbReference type="STRING" id="1123349.SAMN02744037_01233"/>
<feature type="transmembrane region" description="Helical" evidence="9">
    <location>
        <begin position="35"/>
        <end position="55"/>
    </location>
</feature>
<feature type="transmembrane region" description="Helical" evidence="9">
    <location>
        <begin position="111"/>
        <end position="135"/>
    </location>
</feature>
<evidence type="ECO:0000256" key="2">
    <source>
        <dbReference type="ARBA" id="ARBA00005697"/>
    </source>
</evidence>
<keyword evidence="5 8" id="KW-0812">Transmembrane</keyword>
<evidence type="ECO:0000256" key="9">
    <source>
        <dbReference type="SAM" id="Phobius"/>
    </source>
</evidence>
<dbReference type="InterPro" id="IPR026033">
    <property type="entry name" value="Azg-like_bact_archaea"/>
</dbReference>
<evidence type="ECO:0000313" key="11">
    <source>
        <dbReference type="Proteomes" id="UP000242497"/>
    </source>
</evidence>
<evidence type="ECO:0000256" key="1">
    <source>
        <dbReference type="ARBA" id="ARBA00004651"/>
    </source>
</evidence>
<feature type="transmembrane region" description="Helical" evidence="9">
    <location>
        <begin position="363"/>
        <end position="382"/>
    </location>
</feature>
<accession>A0A1M6NDE3</accession>
<evidence type="ECO:0000256" key="4">
    <source>
        <dbReference type="ARBA" id="ARBA00022475"/>
    </source>
</evidence>
<evidence type="ECO:0000256" key="7">
    <source>
        <dbReference type="ARBA" id="ARBA00023136"/>
    </source>
</evidence>
<keyword evidence="6 8" id="KW-1133">Transmembrane helix</keyword>
<comment type="subcellular location">
    <subcellularLocation>
        <location evidence="1 8">Cell membrane</location>
        <topology evidence="1 8">Multi-pass membrane protein</topology>
    </subcellularLocation>
</comment>
<proteinExistence type="inferred from homology"/>
<dbReference type="RefSeq" id="WP_084605550.1">
    <property type="nucleotide sequence ID" value="NZ_FRAE01000022.1"/>
</dbReference>
<evidence type="ECO:0000313" key="10">
    <source>
        <dbReference type="EMBL" id="SHJ93710.1"/>
    </source>
</evidence>
<dbReference type="GO" id="GO:0005886">
    <property type="term" value="C:plasma membrane"/>
    <property type="evidence" value="ECO:0007669"/>
    <property type="project" value="UniProtKB-SubCell"/>
</dbReference>
<organism evidence="10 11">
    <name type="scientific">Tepidibacter formicigenes DSM 15518</name>
    <dbReference type="NCBI Taxonomy" id="1123349"/>
    <lineage>
        <taxon>Bacteria</taxon>
        <taxon>Bacillati</taxon>
        <taxon>Bacillota</taxon>
        <taxon>Clostridia</taxon>
        <taxon>Peptostreptococcales</taxon>
        <taxon>Peptostreptococcaceae</taxon>
        <taxon>Tepidibacter</taxon>
    </lineage>
</organism>
<evidence type="ECO:0000256" key="8">
    <source>
        <dbReference type="PIRNR" id="PIRNR005353"/>
    </source>
</evidence>
<evidence type="ECO:0000256" key="6">
    <source>
        <dbReference type="ARBA" id="ARBA00022989"/>
    </source>
</evidence>
<feature type="transmembrane region" description="Helical" evidence="9">
    <location>
        <begin position="432"/>
        <end position="448"/>
    </location>
</feature>
<feature type="transmembrane region" description="Helical" evidence="9">
    <location>
        <begin position="147"/>
        <end position="165"/>
    </location>
</feature>
<dbReference type="AlphaFoldDB" id="A0A1M6NDE3"/>
<dbReference type="InterPro" id="IPR006043">
    <property type="entry name" value="NCS2"/>
</dbReference>
<dbReference type="OrthoDB" id="9808458at2"/>
<dbReference type="GO" id="GO:0005345">
    <property type="term" value="F:purine nucleobase transmembrane transporter activity"/>
    <property type="evidence" value="ECO:0007669"/>
    <property type="project" value="TreeGrafter"/>
</dbReference>
<keyword evidence="3 8" id="KW-0813">Transport</keyword>
<feature type="transmembrane region" description="Helical" evidence="9">
    <location>
        <begin position="335"/>
        <end position="356"/>
    </location>
</feature>
<dbReference type="InterPro" id="IPR045018">
    <property type="entry name" value="Azg-like"/>
</dbReference>
<sequence length="449" mass="47515">MELASKKIESNPQPKNVLDKIFKLSENGTTVKREIVAGITTFMTMAYILVVNPLILGDAGMDKGAVFMATALAAVIATFIMAFLANYPFVLAPGMGLNAFFTYGVVLGMGYSWQFALTAVLIEGIIFILLTFLNIREKIINAIPQTLKNAVSAGIGLFIAFIGLVNVKLIEQGGAIITLGNLKSPLVLLTLFGLILTSVLLAKRVKGAFLIGMLITSAIGMVIGIVATPNKLIDAPPSLSPIFMAFKHVPKSQIFSMDMVVVVFTFLFVDLFDTIGCLVGLASKADMLDEEGKLPKAKQALFADAIGTTAGAMLGTSTVTTFVESASGIAEGGRTGLTAFTAGVLFLVSTLFAPLFTAIPAEATAPVLILVGVMMASSLLKIDFNDFTEAIPAFLTVIMMPLAYSIAEGLVFGIVSYSAIKLLTGRGKNVQPTLYVLSILFIVKYAFAG</sequence>
<feature type="transmembrane region" description="Helical" evidence="9">
    <location>
        <begin position="209"/>
        <end position="227"/>
    </location>
</feature>
<reference evidence="11" key="1">
    <citation type="submission" date="2016-11" db="EMBL/GenBank/DDBJ databases">
        <authorList>
            <person name="Varghese N."/>
            <person name="Submissions S."/>
        </authorList>
    </citation>
    <scope>NUCLEOTIDE SEQUENCE [LARGE SCALE GENOMIC DNA]</scope>
    <source>
        <strain evidence="11">DSM 15518</strain>
    </source>
</reference>
<dbReference type="PIRSF" id="PIRSF005353">
    <property type="entry name" value="PbuG"/>
    <property type="match status" value="1"/>
</dbReference>
<feature type="transmembrane region" description="Helical" evidence="9">
    <location>
        <begin position="67"/>
        <end position="91"/>
    </location>
</feature>